<feature type="non-terminal residue" evidence="1">
    <location>
        <position position="84"/>
    </location>
</feature>
<dbReference type="AlphaFoldDB" id="A0AA38LM46"/>
<comment type="caution">
    <text evidence="1">The sequence shown here is derived from an EMBL/GenBank/DDBJ whole genome shotgun (WGS) entry which is preliminary data.</text>
</comment>
<reference evidence="1 2" key="1">
    <citation type="journal article" date="2021" name="Nat. Plants">
        <title>The Taxus genome provides insights into paclitaxel biosynthesis.</title>
        <authorList>
            <person name="Xiong X."/>
            <person name="Gou J."/>
            <person name="Liao Q."/>
            <person name="Li Y."/>
            <person name="Zhou Q."/>
            <person name="Bi G."/>
            <person name="Li C."/>
            <person name="Du R."/>
            <person name="Wang X."/>
            <person name="Sun T."/>
            <person name="Guo L."/>
            <person name="Liang H."/>
            <person name="Lu P."/>
            <person name="Wu Y."/>
            <person name="Zhang Z."/>
            <person name="Ro D.K."/>
            <person name="Shang Y."/>
            <person name="Huang S."/>
            <person name="Yan J."/>
        </authorList>
    </citation>
    <scope>NUCLEOTIDE SEQUENCE [LARGE SCALE GENOMIC DNA]</scope>
    <source>
        <strain evidence="1">Ta-2019</strain>
    </source>
</reference>
<proteinExistence type="predicted"/>
<name>A0AA38LM46_TAXCH</name>
<organism evidence="1 2">
    <name type="scientific">Taxus chinensis</name>
    <name type="common">Chinese yew</name>
    <name type="synonym">Taxus wallichiana var. chinensis</name>
    <dbReference type="NCBI Taxonomy" id="29808"/>
    <lineage>
        <taxon>Eukaryota</taxon>
        <taxon>Viridiplantae</taxon>
        <taxon>Streptophyta</taxon>
        <taxon>Embryophyta</taxon>
        <taxon>Tracheophyta</taxon>
        <taxon>Spermatophyta</taxon>
        <taxon>Pinopsida</taxon>
        <taxon>Pinidae</taxon>
        <taxon>Conifers II</taxon>
        <taxon>Cupressales</taxon>
        <taxon>Taxaceae</taxon>
        <taxon>Taxus</taxon>
    </lineage>
</organism>
<feature type="non-terminal residue" evidence="1">
    <location>
        <position position="1"/>
    </location>
</feature>
<dbReference type="EMBL" id="JAHRHJ020000001">
    <property type="protein sequence ID" value="KAH9328941.1"/>
    <property type="molecule type" value="Genomic_DNA"/>
</dbReference>
<protein>
    <submittedName>
        <fullName evidence="1">Uncharacterized protein</fullName>
    </submittedName>
</protein>
<accession>A0AA38LM46</accession>
<gene>
    <name evidence="1" type="ORF">KI387_001049</name>
</gene>
<dbReference type="Proteomes" id="UP000824469">
    <property type="component" value="Unassembled WGS sequence"/>
</dbReference>
<evidence type="ECO:0000313" key="2">
    <source>
        <dbReference type="Proteomes" id="UP000824469"/>
    </source>
</evidence>
<keyword evidence="2" id="KW-1185">Reference proteome</keyword>
<evidence type="ECO:0000313" key="1">
    <source>
        <dbReference type="EMBL" id="KAH9328941.1"/>
    </source>
</evidence>
<sequence>FICVYYRPVVYADGRLHAQLPGCICRRVSTCVDAQLHTQMHVCMCRCLSSSDDSSALADACLLDFRTADASVPFFATASLQLSL</sequence>